<gene>
    <name evidence="3" type="ORF">K466DRAFT_590276</name>
</gene>
<accession>A0A5C3P1N5</accession>
<dbReference type="InParanoid" id="A0A5C3P1N5"/>
<evidence type="ECO:0000256" key="1">
    <source>
        <dbReference type="SAM" id="MobiDB-lite"/>
    </source>
</evidence>
<feature type="chain" id="PRO_5023078125" evidence="2">
    <location>
        <begin position="26"/>
        <end position="289"/>
    </location>
</feature>
<evidence type="ECO:0000313" key="3">
    <source>
        <dbReference type="EMBL" id="TFK82757.1"/>
    </source>
</evidence>
<reference evidence="3 4" key="1">
    <citation type="journal article" date="2019" name="Nat. Ecol. Evol.">
        <title>Megaphylogeny resolves global patterns of mushroom evolution.</title>
        <authorList>
            <person name="Varga T."/>
            <person name="Krizsan K."/>
            <person name="Foldi C."/>
            <person name="Dima B."/>
            <person name="Sanchez-Garcia M."/>
            <person name="Sanchez-Ramirez S."/>
            <person name="Szollosi G.J."/>
            <person name="Szarkandi J.G."/>
            <person name="Papp V."/>
            <person name="Albert L."/>
            <person name="Andreopoulos W."/>
            <person name="Angelini C."/>
            <person name="Antonin V."/>
            <person name="Barry K.W."/>
            <person name="Bougher N.L."/>
            <person name="Buchanan P."/>
            <person name="Buyck B."/>
            <person name="Bense V."/>
            <person name="Catcheside P."/>
            <person name="Chovatia M."/>
            <person name="Cooper J."/>
            <person name="Damon W."/>
            <person name="Desjardin D."/>
            <person name="Finy P."/>
            <person name="Geml J."/>
            <person name="Haridas S."/>
            <person name="Hughes K."/>
            <person name="Justo A."/>
            <person name="Karasinski D."/>
            <person name="Kautmanova I."/>
            <person name="Kiss B."/>
            <person name="Kocsube S."/>
            <person name="Kotiranta H."/>
            <person name="LaButti K.M."/>
            <person name="Lechner B.E."/>
            <person name="Liimatainen K."/>
            <person name="Lipzen A."/>
            <person name="Lukacs Z."/>
            <person name="Mihaltcheva S."/>
            <person name="Morgado L.N."/>
            <person name="Niskanen T."/>
            <person name="Noordeloos M.E."/>
            <person name="Ohm R.A."/>
            <person name="Ortiz-Santana B."/>
            <person name="Ovrebo C."/>
            <person name="Racz N."/>
            <person name="Riley R."/>
            <person name="Savchenko A."/>
            <person name="Shiryaev A."/>
            <person name="Soop K."/>
            <person name="Spirin V."/>
            <person name="Szebenyi C."/>
            <person name="Tomsovsky M."/>
            <person name="Tulloss R.E."/>
            <person name="Uehling J."/>
            <person name="Grigoriev I.V."/>
            <person name="Vagvolgyi C."/>
            <person name="Papp T."/>
            <person name="Martin F.M."/>
            <person name="Miettinen O."/>
            <person name="Hibbett D.S."/>
            <person name="Nagy L.G."/>
        </authorList>
    </citation>
    <scope>NUCLEOTIDE SEQUENCE [LARGE SCALE GENOMIC DNA]</scope>
    <source>
        <strain evidence="3 4">HHB13444</strain>
    </source>
</reference>
<dbReference type="Proteomes" id="UP000308197">
    <property type="component" value="Unassembled WGS sequence"/>
</dbReference>
<dbReference type="STRING" id="1314778.A0A5C3P1N5"/>
<name>A0A5C3P1N5_9APHY</name>
<keyword evidence="2" id="KW-0732">Signal</keyword>
<dbReference type="AlphaFoldDB" id="A0A5C3P1N5"/>
<feature type="signal peptide" evidence="2">
    <location>
        <begin position="1"/>
        <end position="25"/>
    </location>
</feature>
<keyword evidence="4" id="KW-1185">Reference proteome</keyword>
<dbReference type="EMBL" id="ML211452">
    <property type="protein sequence ID" value="TFK82757.1"/>
    <property type="molecule type" value="Genomic_DNA"/>
</dbReference>
<organism evidence="3 4">
    <name type="scientific">Polyporus arcularius HHB13444</name>
    <dbReference type="NCBI Taxonomy" id="1314778"/>
    <lineage>
        <taxon>Eukaryota</taxon>
        <taxon>Fungi</taxon>
        <taxon>Dikarya</taxon>
        <taxon>Basidiomycota</taxon>
        <taxon>Agaricomycotina</taxon>
        <taxon>Agaricomycetes</taxon>
        <taxon>Polyporales</taxon>
        <taxon>Polyporaceae</taxon>
        <taxon>Polyporus</taxon>
    </lineage>
</organism>
<sequence>MTITTTTSLAAFCVLLFSLAGLGEARRVGCNSYADSGSSLSIADAFTGSAVSGNDAPLSVDYADSRWLQQDALQWPSRISARLSADNVHAQLGTTTRGRNSLGKRASKTVPRDLDMRPTPEPTGASSTSTTVHITDEHDFALLLPNRAGELVSDAESDGAAFCTPGSSDSSCTQPFQDGFVRAARVTKADDGAWIQVTGCLDTSKSFLDPSDTGGQFDVRFPNGAQCTFGGYGASFIELVEPAANRFCMRCCSSADDQENCNSHQDRAGCQTAIPGTYSFPELGVSCED</sequence>
<protein>
    <submittedName>
        <fullName evidence="3">Uncharacterized protein</fullName>
    </submittedName>
</protein>
<proteinExistence type="predicted"/>
<evidence type="ECO:0000256" key="2">
    <source>
        <dbReference type="SAM" id="SignalP"/>
    </source>
</evidence>
<feature type="region of interest" description="Disordered" evidence="1">
    <location>
        <begin position="90"/>
        <end position="130"/>
    </location>
</feature>
<evidence type="ECO:0000313" key="4">
    <source>
        <dbReference type="Proteomes" id="UP000308197"/>
    </source>
</evidence>